<dbReference type="AlphaFoldDB" id="A0A0M8NVN7"/>
<organism evidence="2 3">
    <name type="scientific">Penicillium nordicum</name>
    <dbReference type="NCBI Taxonomy" id="229535"/>
    <lineage>
        <taxon>Eukaryota</taxon>
        <taxon>Fungi</taxon>
        <taxon>Dikarya</taxon>
        <taxon>Ascomycota</taxon>
        <taxon>Pezizomycotina</taxon>
        <taxon>Eurotiomycetes</taxon>
        <taxon>Eurotiomycetidae</taxon>
        <taxon>Eurotiales</taxon>
        <taxon>Aspergillaceae</taxon>
        <taxon>Penicillium</taxon>
    </lineage>
</organism>
<feature type="compositionally biased region" description="Basic and acidic residues" evidence="1">
    <location>
        <begin position="90"/>
        <end position="100"/>
    </location>
</feature>
<feature type="region of interest" description="Disordered" evidence="1">
    <location>
        <begin position="89"/>
        <end position="111"/>
    </location>
</feature>
<sequence>MVCECVNYTMQSQKMVQSLVTPMTIRLSPTQLEALESNHLVVAFSRAPALTSAQSTNSLSPVPHDGLFDPEQIENYYGKKQKNFESLGGVERHEGSEGKRQAQLSPSPLRGALGTLEDAQKELEMGELETGGVAESSKRMRMESPSAPSPPATRMKTATEAMMNKFMSFARVRKEKREKMRATAAEKISDKPPVALLKKTTENQAGARSQADAPSPEIPPNLQDGFLEQAKKYLKDPIQRARHFPDPPAVRRARVWAGEELVDHEIKPTVDSTLPPWAERHRPFSQWQNPIGRTPAPAARTKVSRSKRRSKGQGRRRPRPAPAKEQSVSSARWSPFR</sequence>
<accession>A0A0M8NVN7</accession>
<proteinExistence type="predicted"/>
<name>A0A0M8NVN7_9EURO</name>
<dbReference type="Proteomes" id="UP000037696">
    <property type="component" value="Unassembled WGS sequence"/>
</dbReference>
<dbReference type="OrthoDB" id="4506111at2759"/>
<feature type="region of interest" description="Disordered" evidence="1">
    <location>
        <begin position="267"/>
        <end position="337"/>
    </location>
</feature>
<reference evidence="2 3" key="1">
    <citation type="submission" date="2015-08" db="EMBL/GenBank/DDBJ databases">
        <title>Genome sequencing of Penicillium nordicum.</title>
        <authorList>
            <person name="Nguyen H.D."/>
            <person name="Seifert K.A."/>
        </authorList>
    </citation>
    <scope>NUCLEOTIDE SEQUENCE [LARGE SCALE GENOMIC DNA]</scope>
    <source>
        <strain evidence="2 3">DAOMC 185683</strain>
    </source>
</reference>
<protein>
    <submittedName>
        <fullName evidence="2">Uncharacterized protein</fullName>
    </submittedName>
</protein>
<feature type="region of interest" description="Disordered" evidence="1">
    <location>
        <begin position="125"/>
        <end position="154"/>
    </location>
</feature>
<dbReference type="EMBL" id="LHQQ01000190">
    <property type="protein sequence ID" value="KOS39728.1"/>
    <property type="molecule type" value="Genomic_DNA"/>
</dbReference>
<comment type="caution">
    <text evidence="2">The sequence shown here is derived from an EMBL/GenBank/DDBJ whole genome shotgun (WGS) entry which is preliminary data.</text>
</comment>
<gene>
    <name evidence="2" type="ORF">ACN38_g9413</name>
</gene>
<evidence type="ECO:0000256" key="1">
    <source>
        <dbReference type="SAM" id="MobiDB-lite"/>
    </source>
</evidence>
<keyword evidence="3" id="KW-1185">Reference proteome</keyword>
<evidence type="ECO:0000313" key="2">
    <source>
        <dbReference type="EMBL" id="KOS39728.1"/>
    </source>
</evidence>
<feature type="compositionally biased region" description="Polar residues" evidence="1">
    <location>
        <begin position="326"/>
        <end position="337"/>
    </location>
</feature>
<feature type="region of interest" description="Disordered" evidence="1">
    <location>
        <begin position="178"/>
        <end position="232"/>
    </location>
</feature>
<feature type="compositionally biased region" description="Basic residues" evidence="1">
    <location>
        <begin position="302"/>
        <end position="319"/>
    </location>
</feature>
<evidence type="ECO:0000313" key="3">
    <source>
        <dbReference type="Proteomes" id="UP000037696"/>
    </source>
</evidence>